<feature type="compositionally biased region" description="Polar residues" evidence="1">
    <location>
        <begin position="99"/>
        <end position="109"/>
    </location>
</feature>
<evidence type="ECO:0000313" key="3">
    <source>
        <dbReference type="Proteomes" id="UP000291084"/>
    </source>
</evidence>
<feature type="region of interest" description="Disordered" evidence="1">
    <location>
        <begin position="56"/>
        <end position="121"/>
    </location>
</feature>
<protein>
    <submittedName>
        <fullName evidence="2">Uncharacterized protein</fullName>
    </submittedName>
</protein>
<gene>
    <name evidence="2" type="primary">Vigan.03G155800</name>
    <name evidence="2" type="ORF">VIGAN_03155800</name>
</gene>
<dbReference type="EMBL" id="AP015036">
    <property type="protein sequence ID" value="BAT81729.1"/>
    <property type="molecule type" value="Genomic_DNA"/>
</dbReference>
<name>A0A0S3RMH1_PHAAN</name>
<keyword evidence="3" id="KW-1185">Reference proteome</keyword>
<dbReference type="Proteomes" id="UP000291084">
    <property type="component" value="Chromosome 3"/>
</dbReference>
<reference evidence="2 3" key="1">
    <citation type="journal article" date="2015" name="Sci. Rep.">
        <title>The power of single molecule real-time sequencing technology in the de novo assembly of a eukaryotic genome.</title>
        <authorList>
            <person name="Sakai H."/>
            <person name="Naito K."/>
            <person name="Ogiso-Tanaka E."/>
            <person name="Takahashi Y."/>
            <person name="Iseki K."/>
            <person name="Muto C."/>
            <person name="Satou K."/>
            <person name="Teruya K."/>
            <person name="Shiroma A."/>
            <person name="Shimoji M."/>
            <person name="Hirano T."/>
            <person name="Itoh T."/>
            <person name="Kaga A."/>
            <person name="Tomooka N."/>
        </authorList>
    </citation>
    <scope>NUCLEOTIDE SEQUENCE [LARGE SCALE GENOMIC DNA]</scope>
    <source>
        <strain evidence="3">cv. Shumari</strain>
    </source>
</reference>
<organism evidence="2 3">
    <name type="scientific">Vigna angularis var. angularis</name>
    <dbReference type="NCBI Taxonomy" id="157739"/>
    <lineage>
        <taxon>Eukaryota</taxon>
        <taxon>Viridiplantae</taxon>
        <taxon>Streptophyta</taxon>
        <taxon>Embryophyta</taxon>
        <taxon>Tracheophyta</taxon>
        <taxon>Spermatophyta</taxon>
        <taxon>Magnoliopsida</taxon>
        <taxon>eudicotyledons</taxon>
        <taxon>Gunneridae</taxon>
        <taxon>Pentapetalae</taxon>
        <taxon>rosids</taxon>
        <taxon>fabids</taxon>
        <taxon>Fabales</taxon>
        <taxon>Fabaceae</taxon>
        <taxon>Papilionoideae</taxon>
        <taxon>50 kb inversion clade</taxon>
        <taxon>NPAAA clade</taxon>
        <taxon>indigoferoid/millettioid clade</taxon>
        <taxon>Phaseoleae</taxon>
        <taxon>Vigna</taxon>
    </lineage>
</organism>
<accession>A0A0S3RMH1</accession>
<dbReference type="AlphaFoldDB" id="A0A0S3RMH1"/>
<proteinExistence type="predicted"/>
<feature type="compositionally biased region" description="Basic and acidic residues" evidence="1">
    <location>
        <begin position="111"/>
        <end position="121"/>
    </location>
</feature>
<evidence type="ECO:0000313" key="2">
    <source>
        <dbReference type="EMBL" id="BAT81729.1"/>
    </source>
</evidence>
<evidence type="ECO:0000256" key="1">
    <source>
        <dbReference type="SAM" id="MobiDB-lite"/>
    </source>
</evidence>
<sequence length="121" mass="13272">MHMGVVYALEKGCDTQQLWSPATAAHGFGFQHIQPREAKHTAHTLSSNCMKRQPWSNKFGDGAGHAGSKEGAHNSLTRRLHGHGPEKRPSILHPAFTGHASSKEVQSTRPGPREVQQRSPH</sequence>